<dbReference type="EMBL" id="JAOPJF010000041">
    <property type="protein sequence ID" value="KAK1143338.1"/>
    <property type="molecule type" value="Genomic_DNA"/>
</dbReference>
<organism evidence="1 2">
    <name type="scientific">Aspergillus melleus</name>
    <dbReference type="NCBI Taxonomy" id="138277"/>
    <lineage>
        <taxon>Eukaryota</taxon>
        <taxon>Fungi</taxon>
        <taxon>Dikarya</taxon>
        <taxon>Ascomycota</taxon>
        <taxon>Pezizomycotina</taxon>
        <taxon>Eurotiomycetes</taxon>
        <taxon>Eurotiomycetidae</taxon>
        <taxon>Eurotiales</taxon>
        <taxon>Aspergillaceae</taxon>
        <taxon>Aspergillus</taxon>
        <taxon>Aspergillus subgen. Circumdati</taxon>
    </lineage>
</organism>
<sequence>MSSKIVSYVEGLGLPFSRSEALQSRLVKDTQLLDHLSDQGFSHNARNELACKLLQEALGDAAVEIPHNGAKAGGSLRLAHCPRAVLSSQLQHKMYPEPSNYQPLSNQICHPQRRSLAHPGRSSIDQSGILIDLQRLNQVTVSNDRSVAILGPGERWGDVYKALDPYGVSVIGGRIILHIGVGGLIIGGGFFHLSGQYGMAADNVKDFHVVLADGTITDANAKENSDLFWALKGGGANFGIVDRFDCYTLPVHRVWRQVGTYKVEQAPALHESFAKWQETGASDVKATVALILGVETATVGLTYSESVDDQPASFAPFKDIPPLSYAIPPANGTVLELIQILGGSFANSPTKDQNPLGSYGVENVTKLKAVSRKYDPQQIFQKLQNNGFLLSKSVAPPPSSI</sequence>
<proteinExistence type="predicted"/>
<protein>
    <submittedName>
        <fullName evidence="1">Uncharacterized protein</fullName>
    </submittedName>
</protein>
<comment type="caution">
    <text evidence="1">The sequence shown here is derived from an EMBL/GenBank/DDBJ whole genome shotgun (WGS) entry which is preliminary data.</text>
</comment>
<gene>
    <name evidence="1" type="ORF">N8T08_006865</name>
</gene>
<evidence type="ECO:0000313" key="1">
    <source>
        <dbReference type="EMBL" id="KAK1143338.1"/>
    </source>
</evidence>
<evidence type="ECO:0000313" key="2">
    <source>
        <dbReference type="Proteomes" id="UP001177260"/>
    </source>
</evidence>
<accession>A0ACC3AZI4</accession>
<dbReference type="Proteomes" id="UP001177260">
    <property type="component" value="Unassembled WGS sequence"/>
</dbReference>
<name>A0ACC3AZI4_9EURO</name>
<keyword evidence="2" id="KW-1185">Reference proteome</keyword>
<reference evidence="1 2" key="1">
    <citation type="journal article" date="2023" name="ACS Omega">
        <title>Identification of the Neoaspergillic Acid Biosynthesis Gene Cluster by Establishing an In Vitro CRISPR-Ribonucleoprotein Genetic System in Aspergillus melleus.</title>
        <authorList>
            <person name="Yuan B."/>
            <person name="Grau M.F."/>
            <person name="Murata R.M."/>
            <person name="Torok T."/>
            <person name="Venkateswaran K."/>
            <person name="Stajich J.E."/>
            <person name="Wang C.C.C."/>
        </authorList>
    </citation>
    <scope>NUCLEOTIDE SEQUENCE [LARGE SCALE GENOMIC DNA]</scope>
    <source>
        <strain evidence="1 2">IMV 1140</strain>
    </source>
</reference>